<proteinExistence type="predicted"/>
<dbReference type="SMART" id="SM00421">
    <property type="entry name" value="HTH_LUXR"/>
    <property type="match status" value="1"/>
</dbReference>
<dbReference type="InterPro" id="IPR011990">
    <property type="entry name" value="TPR-like_helical_dom_sf"/>
</dbReference>
<dbReference type="PRINTS" id="PR00038">
    <property type="entry name" value="HTHLUXR"/>
</dbReference>
<dbReference type="Proteomes" id="UP000515498">
    <property type="component" value="Chromosome"/>
</dbReference>
<evidence type="ECO:0000313" key="5">
    <source>
        <dbReference type="EMBL" id="QNJ95323.1"/>
    </source>
</evidence>
<dbReference type="PROSITE" id="PS00622">
    <property type="entry name" value="HTH_LUXR_1"/>
    <property type="match status" value="1"/>
</dbReference>
<dbReference type="InterPro" id="IPR027417">
    <property type="entry name" value="P-loop_NTPase"/>
</dbReference>
<dbReference type="InterPro" id="IPR003593">
    <property type="entry name" value="AAA+_ATPase"/>
</dbReference>
<dbReference type="InterPro" id="IPR016032">
    <property type="entry name" value="Sig_transdc_resp-reg_C-effctor"/>
</dbReference>
<sequence>MTAVKWVTAQRGVSAGQLDAAVTAVDRRGALLVGQAGVGKTVLARAAAERFTRRHPKATVHWISATASARRVPFGAFSHLVEVTGTGEAAALLTRARAALCPAGANVLVVVDDAHLLDNLSATLVHQVAVTAAARLILTHRSTEQPPDAVTALWKDELLARLDVEPFDSTQTTRLVEAVLGGPLESASANRIFTLTEGNPLYLRHLVDGAVQAGNLRAVDGVWQLRGEMPLTAALSDLISGHLSAMPDPVRTVLQYLAVEEPLPVRELSAVAGGDAVEAAEAAGAVTVVSRGAELVVQPVHPLYTETVRGSLGLLTARRLRTELVEQFSARTTTHLSDRLRWTALAIDSDRAPEVTDILTAAWQAMQLGDLALGERLARGALDRSDGLPARLALAHSLSWQGRGRDTDDALSLVDTDALSEWELTAWLLPKVANQFWMLRESEEAVRVLHETRARISEPAPLNTIDALAATFAMSAGRPAEAIEIAGAVLSATTADDLAIAWAASAAALSSARMGRFADVDTFTERCLSAAHPGLVRYASGLGQVQTALLTGNIAQAEDLARHYLGFAEFEQPGRAIGEVILGQVLIAKGELDAAVTTLRHATAALRDTGYSWGPMGLMHLTKALGQQGLGAAAAEALHRAEAGHGMRSQLYAPELHLARAWTLAAGRDLHGATAAARAAVRDALRSGQRGVAMLAFHDAVRLGDTGGADGVARLSAELDCVLGHAVMRHVQALAARDGTELDAVADEFDRLGMVCAAADAAAQSAVAQAAAGKRKAELAARARAAELAQRCGNPLTPALERVVNPLPLTGREREVAIMVATGLSNKDIAERLSISVRTVEGHIYRACIKLDVEDRTMLAQAVAASRIGGTGTS</sequence>
<dbReference type="KEGG" id="mflu:HZU40_14485"/>
<dbReference type="Gene3D" id="1.25.40.10">
    <property type="entry name" value="Tetratricopeptide repeat domain"/>
    <property type="match status" value="1"/>
</dbReference>
<dbReference type="GO" id="GO:0006355">
    <property type="term" value="P:regulation of DNA-templated transcription"/>
    <property type="evidence" value="ECO:0007669"/>
    <property type="project" value="InterPro"/>
</dbReference>
<dbReference type="RefSeq" id="WP_187098808.1">
    <property type="nucleotide sequence ID" value="NZ_CP059894.1"/>
</dbReference>
<dbReference type="AlphaFoldDB" id="A0A7G8PLV7"/>
<dbReference type="Gene3D" id="3.40.50.300">
    <property type="entry name" value="P-loop containing nucleotide triphosphate hydrolases"/>
    <property type="match status" value="1"/>
</dbReference>
<keyword evidence="3" id="KW-0804">Transcription</keyword>
<dbReference type="Pfam" id="PF13401">
    <property type="entry name" value="AAA_22"/>
    <property type="match status" value="1"/>
</dbReference>
<dbReference type="Gene3D" id="1.10.10.10">
    <property type="entry name" value="Winged helix-like DNA-binding domain superfamily/Winged helix DNA-binding domain"/>
    <property type="match status" value="1"/>
</dbReference>
<dbReference type="InterPro" id="IPR000792">
    <property type="entry name" value="Tscrpt_reg_LuxR_C"/>
</dbReference>
<dbReference type="InterPro" id="IPR036388">
    <property type="entry name" value="WH-like_DNA-bd_sf"/>
</dbReference>
<evidence type="ECO:0000313" key="6">
    <source>
        <dbReference type="Proteomes" id="UP000515498"/>
    </source>
</evidence>
<accession>A0A7G8PLV7</accession>
<dbReference type="CDD" id="cd06170">
    <property type="entry name" value="LuxR_C_like"/>
    <property type="match status" value="1"/>
</dbReference>
<dbReference type="InterPro" id="IPR049945">
    <property type="entry name" value="AAA_22"/>
</dbReference>
<organism evidence="5 6">
    <name type="scientific">Mycolicibacterium fluoranthenivorans</name>
    <dbReference type="NCBI Taxonomy" id="258505"/>
    <lineage>
        <taxon>Bacteria</taxon>
        <taxon>Bacillati</taxon>
        <taxon>Actinomycetota</taxon>
        <taxon>Actinomycetes</taxon>
        <taxon>Mycobacteriales</taxon>
        <taxon>Mycobacteriaceae</taxon>
        <taxon>Mycolicibacterium</taxon>
    </lineage>
</organism>
<keyword evidence="2" id="KW-0238">DNA-binding</keyword>
<dbReference type="SUPFAM" id="SSF46894">
    <property type="entry name" value="C-terminal effector domain of the bipartite response regulators"/>
    <property type="match status" value="1"/>
</dbReference>
<dbReference type="EMBL" id="CP059894">
    <property type="protein sequence ID" value="QNJ95323.1"/>
    <property type="molecule type" value="Genomic_DNA"/>
</dbReference>
<dbReference type="GO" id="GO:0003677">
    <property type="term" value="F:DNA binding"/>
    <property type="evidence" value="ECO:0007669"/>
    <property type="project" value="UniProtKB-KW"/>
</dbReference>
<protein>
    <submittedName>
        <fullName evidence="5">LuxR family transcriptional regulator</fullName>
    </submittedName>
</protein>
<dbReference type="SMART" id="SM00382">
    <property type="entry name" value="AAA"/>
    <property type="match status" value="1"/>
</dbReference>
<dbReference type="Pfam" id="PF00196">
    <property type="entry name" value="GerE"/>
    <property type="match status" value="1"/>
</dbReference>
<keyword evidence="1" id="KW-0805">Transcription regulation</keyword>
<evidence type="ECO:0000259" key="4">
    <source>
        <dbReference type="PROSITE" id="PS50043"/>
    </source>
</evidence>
<dbReference type="PANTHER" id="PTHR44688:SF16">
    <property type="entry name" value="DNA-BINDING TRANSCRIPTIONAL ACTIVATOR DEVR_DOSR"/>
    <property type="match status" value="1"/>
</dbReference>
<gene>
    <name evidence="5" type="ORF">HZU40_14485</name>
</gene>
<dbReference type="PROSITE" id="PS50043">
    <property type="entry name" value="HTH_LUXR_2"/>
    <property type="match status" value="1"/>
</dbReference>
<evidence type="ECO:0000256" key="1">
    <source>
        <dbReference type="ARBA" id="ARBA00023015"/>
    </source>
</evidence>
<evidence type="ECO:0000256" key="2">
    <source>
        <dbReference type="ARBA" id="ARBA00023125"/>
    </source>
</evidence>
<reference evidence="5 6" key="1">
    <citation type="submission" date="2020-07" db="EMBL/GenBank/DDBJ databases">
        <title>Draft genome sequence of four isobutane-metabolizing strains capable of cometabolically degrading diverse ether contaminants.</title>
        <authorList>
            <person name="Chen W."/>
            <person name="Faulkner N."/>
            <person name="Smith C."/>
            <person name="Hyman M."/>
        </authorList>
    </citation>
    <scope>NUCLEOTIDE SEQUENCE [LARGE SCALE GENOMIC DNA]</scope>
    <source>
        <strain evidence="5 6">2A</strain>
    </source>
</reference>
<dbReference type="SUPFAM" id="SSF52540">
    <property type="entry name" value="P-loop containing nucleoside triphosphate hydrolases"/>
    <property type="match status" value="1"/>
</dbReference>
<feature type="domain" description="HTH luxR-type" evidence="4">
    <location>
        <begin position="802"/>
        <end position="867"/>
    </location>
</feature>
<evidence type="ECO:0000256" key="3">
    <source>
        <dbReference type="ARBA" id="ARBA00023163"/>
    </source>
</evidence>
<dbReference type="PANTHER" id="PTHR44688">
    <property type="entry name" value="DNA-BINDING TRANSCRIPTIONAL ACTIVATOR DEVR_DOSR"/>
    <property type="match status" value="1"/>
</dbReference>
<dbReference type="GO" id="GO:0016887">
    <property type="term" value="F:ATP hydrolysis activity"/>
    <property type="evidence" value="ECO:0007669"/>
    <property type="project" value="InterPro"/>
</dbReference>
<name>A0A7G8PLV7_9MYCO</name>